<dbReference type="AlphaFoldDB" id="A0A561QGC2"/>
<dbReference type="InterPro" id="IPR036388">
    <property type="entry name" value="WH-like_DNA-bd_sf"/>
</dbReference>
<organism evidence="5 6">
    <name type="scientific">Neorhizobium alkalisoli</name>
    <dbReference type="NCBI Taxonomy" id="528178"/>
    <lineage>
        <taxon>Bacteria</taxon>
        <taxon>Pseudomonadati</taxon>
        <taxon>Pseudomonadota</taxon>
        <taxon>Alphaproteobacteria</taxon>
        <taxon>Hyphomicrobiales</taxon>
        <taxon>Rhizobiaceae</taxon>
        <taxon>Rhizobium/Agrobacterium group</taxon>
        <taxon>Neorhizobium</taxon>
    </lineage>
</organism>
<evidence type="ECO:0000313" key="5">
    <source>
        <dbReference type="EMBL" id="TWF49422.1"/>
    </source>
</evidence>
<dbReference type="GO" id="GO:0043200">
    <property type="term" value="P:response to amino acid"/>
    <property type="evidence" value="ECO:0007669"/>
    <property type="project" value="TreeGrafter"/>
</dbReference>
<dbReference type="SUPFAM" id="SSF54909">
    <property type="entry name" value="Dimeric alpha+beta barrel"/>
    <property type="match status" value="1"/>
</dbReference>
<feature type="domain" description="HTH asnC-type" evidence="4">
    <location>
        <begin position="7"/>
        <end position="73"/>
    </location>
</feature>
<dbReference type="PANTHER" id="PTHR30154">
    <property type="entry name" value="LEUCINE-RESPONSIVE REGULATORY PROTEIN"/>
    <property type="match status" value="1"/>
</dbReference>
<dbReference type="PRINTS" id="PR00033">
    <property type="entry name" value="HTHASNC"/>
</dbReference>
<dbReference type="Proteomes" id="UP000320653">
    <property type="component" value="Unassembled WGS sequence"/>
</dbReference>
<evidence type="ECO:0000256" key="2">
    <source>
        <dbReference type="ARBA" id="ARBA00023125"/>
    </source>
</evidence>
<evidence type="ECO:0000256" key="3">
    <source>
        <dbReference type="ARBA" id="ARBA00023163"/>
    </source>
</evidence>
<evidence type="ECO:0000313" key="6">
    <source>
        <dbReference type="Proteomes" id="UP000320653"/>
    </source>
</evidence>
<accession>A0A561QGC2</accession>
<dbReference type="InterPro" id="IPR011008">
    <property type="entry name" value="Dimeric_a/b-barrel"/>
</dbReference>
<proteinExistence type="predicted"/>
<dbReference type="GO" id="GO:0005829">
    <property type="term" value="C:cytosol"/>
    <property type="evidence" value="ECO:0007669"/>
    <property type="project" value="TreeGrafter"/>
</dbReference>
<sequence>MSSMNDMDAIDLKLISLLRHNGRRSVTDLAVELDISRATIRSRMDRLERQGHILGYTVILRADAVELPVRGIMMIEIEGRAAERVVDKLADFPEISEIHTTNGRWDLIVELGAGTLTELDGVLRRIRQVPGISGSETNLLLATPRSTKARL</sequence>
<keyword evidence="1" id="KW-0805">Transcription regulation</keyword>
<dbReference type="SUPFAM" id="SSF46785">
    <property type="entry name" value="Winged helix' DNA-binding domain"/>
    <property type="match status" value="1"/>
</dbReference>
<dbReference type="SMART" id="SM00344">
    <property type="entry name" value="HTH_ASNC"/>
    <property type="match status" value="1"/>
</dbReference>
<dbReference type="Pfam" id="PF13404">
    <property type="entry name" value="HTH_AsnC-type"/>
    <property type="match status" value="1"/>
</dbReference>
<name>A0A561QGC2_9HYPH</name>
<keyword evidence="2" id="KW-0238">DNA-binding</keyword>
<dbReference type="Pfam" id="PF01037">
    <property type="entry name" value="AsnC_trans_reg"/>
    <property type="match status" value="1"/>
</dbReference>
<dbReference type="InterPro" id="IPR019888">
    <property type="entry name" value="Tscrpt_reg_AsnC-like"/>
</dbReference>
<dbReference type="EMBL" id="VIWP01000008">
    <property type="protein sequence ID" value="TWF49422.1"/>
    <property type="molecule type" value="Genomic_DNA"/>
</dbReference>
<reference evidence="5 6" key="1">
    <citation type="submission" date="2019-06" db="EMBL/GenBank/DDBJ databases">
        <title>Sorghum-associated microbial communities from plants grown in Nebraska, USA.</title>
        <authorList>
            <person name="Schachtman D."/>
        </authorList>
    </citation>
    <scope>NUCLEOTIDE SEQUENCE [LARGE SCALE GENOMIC DNA]</scope>
    <source>
        <strain evidence="5 6">1225</strain>
    </source>
</reference>
<comment type="caution">
    <text evidence="5">The sequence shown here is derived from an EMBL/GenBank/DDBJ whole genome shotgun (WGS) entry which is preliminary data.</text>
</comment>
<dbReference type="InterPro" id="IPR036390">
    <property type="entry name" value="WH_DNA-bd_sf"/>
</dbReference>
<dbReference type="PANTHER" id="PTHR30154:SF34">
    <property type="entry name" value="TRANSCRIPTIONAL REGULATOR AZLB"/>
    <property type="match status" value="1"/>
</dbReference>
<dbReference type="PROSITE" id="PS50956">
    <property type="entry name" value="HTH_ASNC_2"/>
    <property type="match status" value="1"/>
</dbReference>
<protein>
    <submittedName>
        <fullName evidence="5">AsnC family transcriptional regulator</fullName>
    </submittedName>
</protein>
<dbReference type="InterPro" id="IPR019887">
    <property type="entry name" value="Tscrpt_reg_AsnC/Lrp_C"/>
</dbReference>
<gene>
    <name evidence="5" type="ORF">FHW37_10892</name>
</gene>
<evidence type="ECO:0000259" key="4">
    <source>
        <dbReference type="PROSITE" id="PS50956"/>
    </source>
</evidence>
<dbReference type="Gene3D" id="1.10.10.10">
    <property type="entry name" value="Winged helix-like DNA-binding domain superfamily/Winged helix DNA-binding domain"/>
    <property type="match status" value="1"/>
</dbReference>
<dbReference type="GO" id="GO:0043565">
    <property type="term" value="F:sequence-specific DNA binding"/>
    <property type="evidence" value="ECO:0007669"/>
    <property type="project" value="InterPro"/>
</dbReference>
<dbReference type="Gene3D" id="3.30.70.920">
    <property type="match status" value="1"/>
</dbReference>
<evidence type="ECO:0000256" key="1">
    <source>
        <dbReference type="ARBA" id="ARBA00023015"/>
    </source>
</evidence>
<keyword evidence="3" id="KW-0804">Transcription</keyword>
<dbReference type="InterPro" id="IPR000485">
    <property type="entry name" value="AsnC-type_HTH_dom"/>
</dbReference>
<keyword evidence="6" id="KW-1185">Reference proteome</keyword>